<proteinExistence type="predicted"/>
<comment type="caution">
    <text evidence="1">The sequence shown here is derived from an EMBL/GenBank/DDBJ whole genome shotgun (WGS) entry which is preliminary data.</text>
</comment>
<name>A0A6G1U489_9BACT</name>
<accession>A0A6G1U489</accession>
<dbReference type="OrthoDB" id="5291617at2"/>
<protein>
    <recommendedName>
        <fullName evidence="3">ATP-grasp domain-containing protein</fullName>
    </recommendedName>
</protein>
<sequence>MKLHIFNPEHDLALASNLRQFTAPHAGRQLRSDLSFIPALWADEGDLVLVDDIDNARDKVRHLGGDLVDKVEFITKVQLAHFIKTEFLDSVHPWGWDLSLKGELEHIGIPEIALPSDAILNKVRAISSRQWAAEHLQSGVRFVQSVAEVKSLVREWGKAVIKAPWSSSGRGVRFVSADEFREGSDYPSFERWVGNIIYRQGGVTVEPYYNKVMDFGMEFEMVDGKVLYRGLSLFDTIKNAYSGNVLCPEDKKEEMMARYVSPERLLQIRQHVIDMMEPALKGIYSGPFGVDMMIYAKEQNLPASDGASSDVQDDFGVNECIEVNLRRTMGHVAIDLANYLQKTSSELNQLMRVEFDGNRYHLRVLPGQPSAEAPLH</sequence>
<evidence type="ECO:0000313" key="2">
    <source>
        <dbReference type="Proteomes" id="UP000480425"/>
    </source>
</evidence>
<evidence type="ECO:0008006" key="3">
    <source>
        <dbReference type="Google" id="ProtNLM"/>
    </source>
</evidence>
<gene>
    <name evidence="1" type="ORF">F7D73_14975</name>
</gene>
<dbReference type="RefSeq" id="WP_153125996.1">
    <property type="nucleotide sequence ID" value="NZ_VZCB01000101.1"/>
</dbReference>
<dbReference type="AlphaFoldDB" id="A0A6G1U489"/>
<dbReference type="EMBL" id="VZCB01000101">
    <property type="protein sequence ID" value="MQN82217.1"/>
    <property type="molecule type" value="Genomic_DNA"/>
</dbReference>
<organism evidence="1 2">
    <name type="scientific">Segatella copri</name>
    <dbReference type="NCBI Taxonomy" id="165179"/>
    <lineage>
        <taxon>Bacteria</taxon>
        <taxon>Pseudomonadati</taxon>
        <taxon>Bacteroidota</taxon>
        <taxon>Bacteroidia</taxon>
        <taxon>Bacteroidales</taxon>
        <taxon>Prevotellaceae</taxon>
        <taxon>Segatella</taxon>
    </lineage>
</organism>
<dbReference type="Proteomes" id="UP000480425">
    <property type="component" value="Unassembled WGS sequence"/>
</dbReference>
<reference evidence="1 2" key="1">
    <citation type="submission" date="2019-09" db="EMBL/GenBank/DDBJ databases">
        <title>Distinct polysaccharide growth profiles of human intestinal Prevotella copri isolates.</title>
        <authorList>
            <person name="Fehlner-Peach H."/>
            <person name="Magnabosco C."/>
            <person name="Raghavan V."/>
            <person name="Scher J.U."/>
            <person name="Tett A."/>
            <person name="Cox L.M."/>
            <person name="Gottsegen C."/>
            <person name="Watters A."/>
            <person name="Wiltshire- Gordon J.D."/>
            <person name="Segata N."/>
            <person name="Bonneau R."/>
            <person name="Littman D.R."/>
        </authorList>
    </citation>
    <scope>NUCLEOTIDE SEQUENCE [LARGE SCALE GENOMIC DNA]</scope>
    <source>
        <strain evidence="2">iA622</strain>
    </source>
</reference>
<evidence type="ECO:0000313" key="1">
    <source>
        <dbReference type="EMBL" id="MQN82217.1"/>
    </source>
</evidence>
<dbReference type="SUPFAM" id="SSF56059">
    <property type="entry name" value="Glutathione synthetase ATP-binding domain-like"/>
    <property type="match status" value="1"/>
</dbReference>